<proteinExistence type="predicted"/>
<dbReference type="Proteomes" id="UP000030302">
    <property type="component" value="Chromosome"/>
</dbReference>
<dbReference type="KEGG" id="care:LT85_2544"/>
<dbReference type="HOGENOM" id="CLU_3078681_0_0_4"/>
<name>A0A0A1FFT5_9BURK</name>
<evidence type="ECO:0000313" key="2">
    <source>
        <dbReference type="Proteomes" id="UP000030302"/>
    </source>
</evidence>
<dbReference type="EMBL" id="CP009962">
    <property type="protein sequence ID" value="AIY41702.1"/>
    <property type="molecule type" value="Genomic_DNA"/>
</dbReference>
<keyword evidence="2" id="KW-1185">Reference proteome</keyword>
<protein>
    <submittedName>
        <fullName evidence="1">Uncharacterized protein</fullName>
    </submittedName>
</protein>
<evidence type="ECO:0000313" key="1">
    <source>
        <dbReference type="EMBL" id="AIY41702.1"/>
    </source>
</evidence>
<gene>
    <name evidence="1" type="ORF">LT85_2544</name>
</gene>
<organism evidence="1 2">
    <name type="scientific">Collimonas arenae</name>
    <dbReference type="NCBI Taxonomy" id="279058"/>
    <lineage>
        <taxon>Bacteria</taxon>
        <taxon>Pseudomonadati</taxon>
        <taxon>Pseudomonadota</taxon>
        <taxon>Betaproteobacteria</taxon>
        <taxon>Burkholderiales</taxon>
        <taxon>Oxalobacteraceae</taxon>
        <taxon>Collimonas</taxon>
    </lineage>
</organism>
<reference evidence="2" key="1">
    <citation type="journal article" date="2014" name="Soil Biol. Biochem.">
        <title>Structure and function of bacterial communities in ageing soils: Insights from the Mendocino ecological staircase.</title>
        <authorList>
            <person name="Uroz S."/>
            <person name="Tech J.J."/>
            <person name="Sawaya N.A."/>
            <person name="Frey-Klett P."/>
            <person name="Leveau J.H.J."/>
        </authorList>
    </citation>
    <scope>NUCLEOTIDE SEQUENCE [LARGE SCALE GENOMIC DNA]</scope>
    <source>
        <strain evidence="2">Cal35</strain>
    </source>
</reference>
<sequence length="52" mass="5905">MACGFGLAILYQESSRKRGLPVWADIKWIAHQRVLNDLQDGLATHPELTLDR</sequence>
<dbReference type="AlphaFoldDB" id="A0A0A1FFT5"/>
<accession>A0A0A1FFT5</accession>